<sequence length="652" mass="75871">MQQYQQQNPEGSLMACPQPYRSLMMPAQHFESGVLPSATDLTEPHLRKLDAARNEKLNRMNPSSITLNKAGISAMPLQLQRRSAKPNRYYLLLFNLLTMLSSIIFFKQIQQNNKQCFNNIVVDNKLYNYCQKQTLLNNMNVNENIYISQKSNNVNLFIYTNITQESQIDISVNNIQVNTFALFGFSITSQIILDSSINISLQFPVLTGALLCTYCDIEVQSCTLVFVASGQQISGLIIEPRQSVMVQQSFLQYRISSTNSSGLVNIIQQLLITFIISQCQLTGSNLMQSTNNGYIASTIFVEITLNITKFDICVDQTQRFGHQSVQTTTLGTESFTCDMCNDQYVVYGLCTDLLQYSEIFVGMYQCKYPFEFVDYKCICAHGYLLNLTKCVNIIESINNMSILANSNISNRIQLLEKYIDNMKNSLVIIDQNILSNITEIENMIISNYSKSDNNLLMNTSILDNRIYFNITDVKNSIVTAQIKADENLLQNTTVLDWRIFLNVSQLNTTIYNITQQVRENLTLQLQNMNNSLQNMNKRIKYMQLSKWSQFSKWGLYMFKYKRVYFRKLMCLSNIFIINWKYLHVSDQFINFQQLMRLQCNNRINNEQWNMLVQNNRCFCQQWNMQLWIICIKHFEYLHMPNQFNFGKQYLYL</sequence>
<comment type="caution">
    <text evidence="2">The sequence shown here is derived from an EMBL/GenBank/DDBJ whole genome shotgun (WGS) entry which is preliminary data.</text>
</comment>
<reference evidence="2" key="1">
    <citation type="submission" date="2023-06" db="EMBL/GenBank/DDBJ databases">
        <authorList>
            <person name="Kurt Z."/>
        </authorList>
    </citation>
    <scope>NUCLEOTIDE SEQUENCE</scope>
</reference>
<evidence type="ECO:0000313" key="3">
    <source>
        <dbReference type="EMBL" id="CAL5977964.1"/>
    </source>
</evidence>
<keyword evidence="4" id="KW-1185">Reference proteome</keyword>
<gene>
    <name evidence="3" type="ORF">HINF_LOCUS4562</name>
    <name evidence="2" type="ORF">HINF_LOCUS6992</name>
</gene>
<keyword evidence="1" id="KW-0472">Membrane</keyword>
<evidence type="ECO:0000313" key="2">
    <source>
        <dbReference type="EMBL" id="CAI9919347.1"/>
    </source>
</evidence>
<evidence type="ECO:0000256" key="1">
    <source>
        <dbReference type="SAM" id="Phobius"/>
    </source>
</evidence>
<reference evidence="3 4" key="2">
    <citation type="submission" date="2024-07" db="EMBL/GenBank/DDBJ databases">
        <authorList>
            <person name="Akdeniz Z."/>
        </authorList>
    </citation>
    <scope>NUCLEOTIDE SEQUENCE [LARGE SCALE GENOMIC DNA]</scope>
</reference>
<accession>A0AA86TLK6</accession>
<dbReference type="Proteomes" id="UP001642409">
    <property type="component" value="Unassembled WGS sequence"/>
</dbReference>
<protein>
    <submittedName>
        <fullName evidence="3">Hypothetical_protein</fullName>
    </submittedName>
</protein>
<proteinExistence type="predicted"/>
<evidence type="ECO:0000313" key="4">
    <source>
        <dbReference type="Proteomes" id="UP001642409"/>
    </source>
</evidence>
<organism evidence="2">
    <name type="scientific">Hexamita inflata</name>
    <dbReference type="NCBI Taxonomy" id="28002"/>
    <lineage>
        <taxon>Eukaryota</taxon>
        <taxon>Metamonada</taxon>
        <taxon>Diplomonadida</taxon>
        <taxon>Hexamitidae</taxon>
        <taxon>Hexamitinae</taxon>
        <taxon>Hexamita</taxon>
    </lineage>
</organism>
<keyword evidence="1" id="KW-0812">Transmembrane</keyword>
<name>A0AA86TLK6_9EUKA</name>
<dbReference type="EMBL" id="CAXDID020000008">
    <property type="protein sequence ID" value="CAL5977964.1"/>
    <property type="molecule type" value="Genomic_DNA"/>
</dbReference>
<keyword evidence="1" id="KW-1133">Transmembrane helix</keyword>
<dbReference type="EMBL" id="CATOUU010000171">
    <property type="protein sequence ID" value="CAI9919347.1"/>
    <property type="molecule type" value="Genomic_DNA"/>
</dbReference>
<feature type="transmembrane region" description="Helical" evidence="1">
    <location>
        <begin position="89"/>
        <end position="106"/>
    </location>
</feature>
<dbReference type="AlphaFoldDB" id="A0AA86TLK6"/>